<dbReference type="GO" id="GO:0003677">
    <property type="term" value="F:DNA binding"/>
    <property type="evidence" value="ECO:0007669"/>
    <property type="project" value="UniProtKB-KW"/>
</dbReference>
<evidence type="ECO:0000313" key="5">
    <source>
        <dbReference type="EMBL" id="CED94051.1"/>
    </source>
</evidence>
<dbReference type="Gene3D" id="1.10.443.10">
    <property type="entry name" value="Intergrase catalytic core"/>
    <property type="match status" value="1"/>
</dbReference>
<evidence type="ECO:0000256" key="1">
    <source>
        <dbReference type="ARBA" id="ARBA00008857"/>
    </source>
</evidence>
<evidence type="ECO:0000259" key="4">
    <source>
        <dbReference type="PROSITE" id="PS51898"/>
    </source>
</evidence>
<accession>A0A1V1I1D7</accession>
<dbReference type="PANTHER" id="PTHR30349:SF41">
    <property type="entry name" value="INTEGRASE_RECOMBINASE PROTEIN MJ0367-RELATED"/>
    <property type="match status" value="1"/>
</dbReference>
<dbReference type="EMBL" id="LN555523">
    <property type="protein sequence ID" value="CED94051.1"/>
    <property type="molecule type" value="Genomic_DNA"/>
</dbReference>
<sequence>MARRKIPEILTEEEQKQIMSIFNVRYFNSIRNRTIITLFLASGLRLSELINLRWKEINLMTGQLKVLEGKGSKDRILWISDSVVEELRMWKEKQSEKLGICDLVFTTNSKNKLDDRNVRRMVYKYSKRAGISKNVSPHTFRHTFASDLLRSTKNIRLVQKALGHEDLSTTMIYTHIVDEEFEEALKNLRG</sequence>
<keyword evidence="6" id="KW-1185">Reference proteome</keyword>
<keyword evidence="3" id="KW-0233">DNA recombination</keyword>
<dbReference type="GO" id="GO:0015074">
    <property type="term" value="P:DNA integration"/>
    <property type="evidence" value="ECO:0007669"/>
    <property type="project" value="InterPro"/>
</dbReference>
<dbReference type="SUPFAM" id="SSF56349">
    <property type="entry name" value="DNA breaking-rejoining enzymes"/>
    <property type="match status" value="1"/>
</dbReference>
<dbReference type="Proteomes" id="UP000245622">
    <property type="component" value="Chromosome 1"/>
</dbReference>
<dbReference type="PANTHER" id="PTHR30349">
    <property type="entry name" value="PHAGE INTEGRASE-RELATED"/>
    <property type="match status" value="1"/>
</dbReference>
<organism evidence="5 6">
    <name type="scientific">Romboutsia ilealis</name>
    <dbReference type="NCBI Taxonomy" id="1115758"/>
    <lineage>
        <taxon>Bacteria</taxon>
        <taxon>Bacillati</taxon>
        <taxon>Bacillota</taxon>
        <taxon>Clostridia</taxon>
        <taxon>Peptostreptococcales</taxon>
        <taxon>Peptostreptococcaceae</taxon>
        <taxon>Romboutsia</taxon>
    </lineage>
</organism>
<gene>
    <name evidence="5" type="ORF">CRIB_1443</name>
</gene>
<dbReference type="InterPro" id="IPR013762">
    <property type="entry name" value="Integrase-like_cat_sf"/>
</dbReference>
<dbReference type="InterPro" id="IPR050090">
    <property type="entry name" value="Tyrosine_recombinase_XerCD"/>
</dbReference>
<keyword evidence="2" id="KW-0238">DNA-binding</keyword>
<dbReference type="InterPro" id="IPR002104">
    <property type="entry name" value="Integrase_catalytic"/>
</dbReference>
<dbReference type="InterPro" id="IPR011010">
    <property type="entry name" value="DNA_brk_join_enz"/>
</dbReference>
<reference evidence="5 6" key="1">
    <citation type="submission" date="2014-04" db="EMBL/GenBank/DDBJ databases">
        <authorList>
            <person name="Hornung B.V."/>
        </authorList>
    </citation>
    <scope>NUCLEOTIDE SEQUENCE [LARGE SCALE GENOMIC DNA]</scope>
    <source>
        <strain evidence="5 6">CRIB</strain>
    </source>
</reference>
<dbReference type="Pfam" id="PF00589">
    <property type="entry name" value="Phage_integrase"/>
    <property type="match status" value="1"/>
</dbReference>
<proteinExistence type="inferred from homology"/>
<comment type="similarity">
    <text evidence="1">Belongs to the 'phage' integrase family.</text>
</comment>
<dbReference type="KEGG" id="ril:CRIB_1443"/>
<name>A0A1V1I1D7_9FIRM</name>
<evidence type="ECO:0000256" key="2">
    <source>
        <dbReference type="ARBA" id="ARBA00023125"/>
    </source>
</evidence>
<feature type="domain" description="Tyr recombinase" evidence="4">
    <location>
        <begin position="5"/>
        <end position="186"/>
    </location>
</feature>
<dbReference type="RefSeq" id="WP_153971769.1">
    <property type="nucleotide sequence ID" value="NZ_LN555523.1"/>
</dbReference>
<evidence type="ECO:0000256" key="3">
    <source>
        <dbReference type="ARBA" id="ARBA00023172"/>
    </source>
</evidence>
<evidence type="ECO:0000313" key="6">
    <source>
        <dbReference type="Proteomes" id="UP000245622"/>
    </source>
</evidence>
<dbReference type="GO" id="GO:0006310">
    <property type="term" value="P:DNA recombination"/>
    <property type="evidence" value="ECO:0007669"/>
    <property type="project" value="UniProtKB-KW"/>
</dbReference>
<dbReference type="PROSITE" id="PS51898">
    <property type="entry name" value="TYR_RECOMBINASE"/>
    <property type="match status" value="1"/>
</dbReference>
<protein>
    <submittedName>
        <fullName evidence="5">Integrase</fullName>
    </submittedName>
</protein>
<dbReference type="GeneID" id="82205477"/>
<dbReference type="AlphaFoldDB" id="A0A1V1I1D7"/>
<dbReference type="OrthoDB" id="9801717at2"/>